<evidence type="ECO:0000313" key="2">
    <source>
        <dbReference type="Proteomes" id="UP001491552"/>
    </source>
</evidence>
<comment type="caution">
    <text evidence="1">The sequence shown here is derived from an EMBL/GenBank/DDBJ whole genome shotgun (WGS) entry which is preliminary data.</text>
</comment>
<accession>A0ABV1G4I3</accession>
<feature type="non-terminal residue" evidence="1">
    <location>
        <position position="1"/>
    </location>
</feature>
<reference evidence="1 2" key="1">
    <citation type="submission" date="2024-03" db="EMBL/GenBank/DDBJ databases">
        <title>Human intestinal bacterial collection.</title>
        <authorList>
            <person name="Pauvert C."/>
            <person name="Hitch T.C.A."/>
            <person name="Clavel T."/>
        </authorList>
    </citation>
    <scope>NUCLEOTIDE SEQUENCE [LARGE SCALE GENOMIC DNA]</scope>
    <source>
        <strain evidence="1 2">CLA-AA-H192</strain>
    </source>
</reference>
<dbReference type="EMBL" id="JBBMFF010000141">
    <property type="protein sequence ID" value="MEQ2510257.1"/>
    <property type="molecule type" value="Genomic_DNA"/>
</dbReference>
<dbReference type="RefSeq" id="WP_349134961.1">
    <property type="nucleotide sequence ID" value="NZ_JBBMFF010000141.1"/>
</dbReference>
<organism evidence="1 2">
    <name type="scientific">Faecousia intestinalis</name>
    <dbReference type="NCBI Taxonomy" id="3133167"/>
    <lineage>
        <taxon>Bacteria</taxon>
        <taxon>Bacillati</taxon>
        <taxon>Bacillota</taxon>
        <taxon>Clostridia</taxon>
        <taxon>Eubacteriales</taxon>
        <taxon>Oscillospiraceae</taxon>
        <taxon>Faecousia</taxon>
    </lineage>
</organism>
<proteinExistence type="predicted"/>
<evidence type="ECO:0000313" key="1">
    <source>
        <dbReference type="EMBL" id="MEQ2510257.1"/>
    </source>
</evidence>
<name>A0ABV1G4I3_9FIRM</name>
<sequence length="92" mass="10292">ALTERRYRRTQLVNAFLSAASANRQCLPEIAASACGLLAMTIRGWCHFNANLYRLFLQSRVGLLIVQKRCPALELQSGAGQISFLRRRPSCP</sequence>
<dbReference type="Proteomes" id="UP001491552">
    <property type="component" value="Unassembled WGS sequence"/>
</dbReference>
<protein>
    <submittedName>
        <fullName evidence="1">Uncharacterized protein</fullName>
    </submittedName>
</protein>
<gene>
    <name evidence="1" type="ORF">WMO66_03170</name>
</gene>
<keyword evidence="2" id="KW-1185">Reference proteome</keyword>